<comment type="caution">
    <text evidence="1">The sequence shown here is derived from an EMBL/GenBank/DDBJ whole genome shotgun (WGS) entry which is preliminary data.</text>
</comment>
<evidence type="ECO:0000313" key="1">
    <source>
        <dbReference type="EMBL" id="KAG5205623.1"/>
    </source>
</evidence>
<reference evidence="1 2" key="1">
    <citation type="submission" date="2020-12" db="EMBL/GenBank/DDBJ databases">
        <title>De novo assembly of Tibetan sheep genome.</title>
        <authorList>
            <person name="Li X."/>
        </authorList>
    </citation>
    <scope>NUCLEOTIDE SEQUENCE [LARGE SCALE GENOMIC DNA]</scope>
    <source>
        <tissue evidence="1">Heart</tissue>
    </source>
</reference>
<proteinExistence type="predicted"/>
<dbReference type="Proteomes" id="UP000664991">
    <property type="component" value="Unassembled WGS sequence"/>
</dbReference>
<organism evidence="1 2">
    <name type="scientific">Ovis aries</name>
    <name type="common">Sheep</name>
    <dbReference type="NCBI Taxonomy" id="9940"/>
    <lineage>
        <taxon>Eukaryota</taxon>
        <taxon>Metazoa</taxon>
        <taxon>Chordata</taxon>
        <taxon>Craniata</taxon>
        <taxon>Vertebrata</taxon>
        <taxon>Euteleostomi</taxon>
        <taxon>Mammalia</taxon>
        <taxon>Eutheria</taxon>
        <taxon>Laurasiatheria</taxon>
        <taxon>Artiodactyla</taxon>
        <taxon>Ruminantia</taxon>
        <taxon>Pecora</taxon>
        <taxon>Bovidae</taxon>
        <taxon>Caprinae</taxon>
        <taxon>Ovis</taxon>
    </lineage>
</organism>
<protein>
    <submittedName>
        <fullName evidence="1">Uncharacterized protein</fullName>
    </submittedName>
</protein>
<dbReference type="AlphaFoldDB" id="A0A835ZZQ5"/>
<dbReference type="EMBL" id="JAEMGP010000008">
    <property type="protein sequence ID" value="KAG5205623.1"/>
    <property type="molecule type" value="Genomic_DNA"/>
</dbReference>
<gene>
    <name evidence="1" type="ORF">JEQ12_018873</name>
</gene>
<name>A0A835ZZQ5_SHEEP</name>
<evidence type="ECO:0000313" key="2">
    <source>
        <dbReference type="Proteomes" id="UP000664991"/>
    </source>
</evidence>
<accession>A0A835ZZQ5</accession>
<sequence>MLDSPGLGFVVTAAEDYDATWKAGLHRLDSTQRSSLHLRFSTSLPTTCLFTWLLYLMFPRAHNFVPSDVAFLILDFRLAAYLDSWLAPEDQGKKQ</sequence>